<dbReference type="EMBL" id="OU893343">
    <property type="protein sequence ID" value="CAG9784430.1"/>
    <property type="molecule type" value="Genomic_DNA"/>
</dbReference>
<accession>A0A9N9WAC8</accession>
<evidence type="ECO:0000313" key="3">
    <source>
        <dbReference type="Proteomes" id="UP001153714"/>
    </source>
</evidence>
<organism evidence="2 3">
    <name type="scientific">Diatraea saccharalis</name>
    <name type="common">sugarcane borer</name>
    <dbReference type="NCBI Taxonomy" id="40085"/>
    <lineage>
        <taxon>Eukaryota</taxon>
        <taxon>Metazoa</taxon>
        <taxon>Ecdysozoa</taxon>
        <taxon>Arthropoda</taxon>
        <taxon>Hexapoda</taxon>
        <taxon>Insecta</taxon>
        <taxon>Pterygota</taxon>
        <taxon>Neoptera</taxon>
        <taxon>Endopterygota</taxon>
        <taxon>Lepidoptera</taxon>
        <taxon>Glossata</taxon>
        <taxon>Ditrysia</taxon>
        <taxon>Pyraloidea</taxon>
        <taxon>Crambidae</taxon>
        <taxon>Crambinae</taxon>
        <taxon>Diatraea</taxon>
    </lineage>
</organism>
<sequence length="182" mass="20741">MFAWSRIVEIVLLGALYGIIPAVANKITNCEEFELGARFNPYEIMDSMWKIFYSWANTTEITPIIFSLPAKNRVNRLKILVETVDPTLDLEWHKITLIMQPRKGLTVLFLYATTPGAFRAVVILERYTKGMMCCEDLTAYALARIDEIPTTEEDCLSAAAKFNIDLPDGHSYLYVHKLADEL</sequence>
<reference evidence="2" key="2">
    <citation type="submission" date="2022-10" db="EMBL/GenBank/DDBJ databases">
        <authorList>
            <consortium name="ENA_rothamsted_submissions"/>
            <consortium name="culmorum"/>
            <person name="King R."/>
        </authorList>
    </citation>
    <scope>NUCLEOTIDE SEQUENCE</scope>
</reference>
<dbReference type="AlphaFoldDB" id="A0A9N9WAC8"/>
<dbReference type="Proteomes" id="UP001153714">
    <property type="component" value="Chromosome 12"/>
</dbReference>
<keyword evidence="1" id="KW-0732">Signal</keyword>
<evidence type="ECO:0000313" key="2">
    <source>
        <dbReference type="EMBL" id="CAG9784430.1"/>
    </source>
</evidence>
<proteinExistence type="predicted"/>
<evidence type="ECO:0000256" key="1">
    <source>
        <dbReference type="SAM" id="SignalP"/>
    </source>
</evidence>
<feature type="chain" id="PRO_5040486003" evidence="1">
    <location>
        <begin position="25"/>
        <end position="182"/>
    </location>
</feature>
<name>A0A9N9WAC8_9NEOP</name>
<dbReference type="OrthoDB" id="7215202at2759"/>
<feature type="signal peptide" evidence="1">
    <location>
        <begin position="1"/>
        <end position="24"/>
    </location>
</feature>
<keyword evidence="3" id="KW-1185">Reference proteome</keyword>
<reference evidence="2" key="1">
    <citation type="submission" date="2021-12" db="EMBL/GenBank/DDBJ databases">
        <authorList>
            <person name="King R."/>
        </authorList>
    </citation>
    <scope>NUCLEOTIDE SEQUENCE</scope>
</reference>
<gene>
    <name evidence="2" type="ORF">DIATSA_LOCUS2527</name>
</gene>
<protein>
    <submittedName>
        <fullName evidence="2">Uncharacterized protein</fullName>
    </submittedName>
</protein>